<evidence type="ECO:0000313" key="1">
    <source>
        <dbReference type="EMBL" id="CAG8529350.1"/>
    </source>
</evidence>
<dbReference type="Proteomes" id="UP000789860">
    <property type="component" value="Unassembled WGS sequence"/>
</dbReference>
<dbReference type="EMBL" id="CAJVPM010005908">
    <property type="protein sequence ID" value="CAG8529350.1"/>
    <property type="molecule type" value="Genomic_DNA"/>
</dbReference>
<name>A0ACA9LHW9_9GLOM</name>
<organism evidence="1 2">
    <name type="scientific">Scutellospora calospora</name>
    <dbReference type="NCBI Taxonomy" id="85575"/>
    <lineage>
        <taxon>Eukaryota</taxon>
        <taxon>Fungi</taxon>
        <taxon>Fungi incertae sedis</taxon>
        <taxon>Mucoromycota</taxon>
        <taxon>Glomeromycotina</taxon>
        <taxon>Glomeromycetes</taxon>
        <taxon>Diversisporales</taxon>
        <taxon>Gigasporaceae</taxon>
        <taxon>Scutellospora</taxon>
    </lineage>
</organism>
<sequence length="205" mass="24657">MVFNNSHKTFLIEKNIKKNKNLQEDQSDPEDYAYLTDIIGCVVIDEPTNKINCLICDYKYSSLKNQEIKKHLSTKHSYLWNELEKRKNEFLKIEYTDRAPLEKQYSIYLKEKDKNFIDILVKEHLIYFKKDNNKFEKKYLINSKKNDKIHNTNRRKNIKNNYHLDKSNINNVIDNNNNNHIYICENVKLIIKNNIQITSKKIVIK</sequence>
<protein>
    <submittedName>
        <fullName evidence="1">2703_t:CDS:1</fullName>
    </submittedName>
</protein>
<gene>
    <name evidence="1" type="ORF">SCALOS_LOCUS4390</name>
</gene>
<reference evidence="1" key="1">
    <citation type="submission" date="2021-06" db="EMBL/GenBank/DDBJ databases">
        <authorList>
            <person name="Kallberg Y."/>
            <person name="Tangrot J."/>
            <person name="Rosling A."/>
        </authorList>
    </citation>
    <scope>NUCLEOTIDE SEQUENCE</scope>
    <source>
        <strain evidence="1">AU212A</strain>
    </source>
</reference>
<evidence type="ECO:0000313" key="2">
    <source>
        <dbReference type="Proteomes" id="UP000789860"/>
    </source>
</evidence>
<accession>A0ACA9LHW9</accession>
<comment type="caution">
    <text evidence="1">The sequence shown here is derived from an EMBL/GenBank/DDBJ whole genome shotgun (WGS) entry which is preliminary data.</text>
</comment>
<proteinExistence type="predicted"/>
<keyword evidence="2" id="KW-1185">Reference proteome</keyword>